<evidence type="ECO:0000313" key="1">
    <source>
        <dbReference type="EMBL" id="CAB4152358.1"/>
    </source>
</evidence>
<gene>
    <name evidence="1" type="ORF">UFOVP612_4</name>
</gene>
<dbReference type="EMBL" id="LR796574">
    <property type="protein sequence ID" value="CAB4152358.1"/>
    <property type="molecule type" value="Genomic_DNA"/>
</dbReference>
<organism evidence="1">
    <name type="scientific">uncultured Caudovirales phage</name>
    <dbReference type="NCBI Taxonomy" id="2100421"/>
    <lineage>
        <taxon>Viruses</taxon>
        <taxon>Duplodnaviria</taxon>
        <taxon>Heunggongvirae</taxon>
        <taxon>Uroviricota</taxon>
        <taxon>Caudoviricetes</taxon>
        <taxon>Peduoviridae</taxon>
        <taxon>Maltschvirus</taxon>
        <taxon>Maltschvirus maltsch</taxon>
    </lineage>
</organism>
<sequence>MSTEIESDLFNEGYYLIDRKFGLETTRIRRSVNGAVLHNLGWVTNERWLSFKPIKINPTIWDRIANFI</sequence>
<proteinExistence type="predicted"/>
<reference evidence="1" key="1">
    <citation type="submission" date="2020-04" db="EMBL/GenBank/DDBJ databases">
        <authorList>
            <person name="Chiriac C."/>
            <person name="Salcher M."/>
            <person name="Ghai R."/>
            <person name="Kavagutti S V."/>
        </authorList>
    </citation>
    <scope>NUCLEOTIDE SEQUENCE</scope>
</reference>
<name>A0A6J5N0T5_9CAUD</name>
<accession>A0A6J5N0T5</accession>
<protein>
    <submittedName>
        <fullName evidence="1">Uncharacterized protein</fullName>
    </submittedName>
</protein>